<evidence type="ECO:0000313" key="4">
    <source>
        <dbReference type="Proteomes" id="UP000176389"/>
    </source>
</evidence>
<comment type="caution">
    <text evidence="3">The sequence shown here is derived from an EMBL/GenBank/DDBJ whole genome shotgun (WGS) entry which is preliminary data.</text>
</comment>
<gene>
    <name evidence="3" type="ORF">A2Z11_04540</name>
</gene>
<organism evidence="3 4">
    <name type="scientific">Candidatus Woykebacteria bacterium RBG_16_43_9</name>
    <dbReference type="NCBI Taxonomy" id="1802596"/>
    <lineage>
        <taxon>Bacteria</taxon>
        <taxon>Candidatus Woykeibacteriota</taxon>
    </lineage>
</organism>
<proteinExistence type="predicted"/>
<feature type="compositionally biased region" description="Low complexity" evidence="1">
    <location>
        <begin position="152"/>
        <end position="168"/>
    </location>
</feature>
<keyword evidence="2" id="KW-1133">Transmembrane helix</keyword>
<evidence type="ECO:0000256" key="2">
    <source>
        <dbReference type="SAM" id="Phobius"/>
    </source>
</evidence>
<dbReference type="EMBL" id="MHCS01000041">
    <property type="protein sequence ID" value="OGY25690.1"/>
    <property type="molecule type" value="Genomic_DNA"/>
</dbReference>
<dbReference type="Proteomes" id="UP000176389">
    <property type="component" value="Unassembled WGS sequence"/>
</dbReference>
<evidence type="ECO:0008006" key="5">
    <source>
        <dbReference type="Google" id="ProtNLM"/>
    </source>
</evidence>
<evidence type="ECO:0000313" key="3">
    <source>
        <dbReference type="EMBL" id="OGY25690.1"/>
    </source>
</evidence>
<keyword evidence="2" id="KW-0472">Membrane</keyword>
<feature type="region of interest" description="Disordered" evidence="1">
    <location>
        <begin position="149"/>
        <end position="181"/>
    </location>
</feature>
<name>A0A1G1WDY3_9BACT</name>
<dbReference type="AlphaFoldDB" id="A0A1G1WDY3"/>
<feature type="transmembrane region" description="Helical" evidence="2">
    <location>
        <begin position="539"/>
        <end position="560"/>
    </location>
</feature>
<keyword evidence="2" id="KW-0812">Transmembrane</keyword>
<protein>
    <recommendedName>
        <fullName evidence="5">Bacterial Ig-like domain-containing protein</fullName>
    </recommendedName>
</protein>
<reference evidence="3 4" key="1">
    <citation type="journal article" date="2016" name="Nat. Commun.">
        <title>Thousands of microbial genomes shed light on interconnected biogeochemical processes in an aquifer system.</title>
        <authorList>
            <person name="Anantharaman K."/>
            <person name="Brown C.T."/>
            <person name="Hug L.A."/>
            <person name="Sharon I."/>
            <person name="Castelle C.J."/>
            <person name="Probst A.J."/>
            <person name="Thomas B.C."/>
            <person name="Singh A."/>
            <person name="Wilkins M.J."/>
            <person name="Karaoz U."/>
            <person name="Brodie E.L."/>
            <person name="Williams K.H."/>
            <person name="Hubbard S.S."/>
            <person name="Banfield J.F."/>
        </authorList>
    </citation>
    <scope>NUCLEOTIDE SEQUENCE [LARGE SCALE GENOMIC DNA]</scope>
</reference>
<sequence length="578" mass="63689">MISALKVYFLLLFGLVASGITLILIFSEMDKPRVLHSVTTTSPLQQYNFTTDQLHCFEYFLGNPRYNDLVNSGFSILTTEESHSIASCWNSTGTVPPEPSTEYSSMNPLIAECWRAKVGAYRFEHIVSVGFEPTTTEYEKLNQCYSELNPPASSSSSTNTTNQQTSASEANSTYSTVGERYPVGSPQRDCVKSLLGSDFTWFNNTANPNATGEYERFQRLEDKAAQCFESHPPPPSSDEPQYFMTPEMISCLKKAVGVSRFEAISSGKSTPTPSEAEKGQLCFEKFYNQERPKVEYSSASKLDKEVESCLEIAVGDKRLNKISLGQSTPTKEELKKGRECFGDSSSPFAPPAVLKVDTKIKECINSAVNNDRLAKIKSGDMEPSDSERNKVASCFEKINALQLAFLPIPPEQIPFLKVNSSLGSIENVETTYQTSDSGKEQPVVTYTGAGKPNSSLDLYFFSDPIVVTVDTDANGTWSYNLDVPLDSGEHVSYIAAKNDGEAVRSEMFRFSVAQAEAADGREGGLIVKNTGFADQVNNYLVWVGGLILVGIAGLVSIVIYRNRKKTQQNFNAELEKQL</sequence>
<evidence type="ECO:0000256" key="1">
    <source>
        <dbReference type="SAM" id="MobiDB-lite"/>
    </source>
</evidence>
<feature type="transmembrane region" description="Helical" evidence="2">
    <location>
        <begin position="7"/>
        <end position="26"/>
    </location>
</feature>
<accession>A0A1G1WDY3</accession>